<accession>A0ABQ7I1G5</accession>
<reference evidence="1 2" key="1">
    <citation type="submission" date="2019-01" db="EMBL/GenBank/DDBJ databases">
        <title>Genomes sequencing and comparative genomics of infectious freshwater microsporidia, Cucumispora dikerogammari and Thelohania contejeani.</title>
        <authorList>
            <person name="Cormier A."/>
            <person name="Giraud I."/>
            <person name="Wattier R."/>
            <person name="Teixeira M."/>
            <person name="Grandjean F."/>
            <person name="Rigaud T."/>
            <person name="Cordaux R."/>
        </authorList>
    </citation>
    <scope>NUCLEOTIDE SEQUENCE [LARGE SCALE GENOMIC DNA]</scope>
    <source>
        <strain evidence="1">T1</strain>
        <tissue evidence="1">Spores</tissue>
    </source>
</reference>
<keyword evidence="2" id="KW-1185">Reference proteome</keyword>
<evidence type="ECO:0000313" key="1">
    <source>
        <dbReference type="EMBL" id="KAF7684231.1"/>
    </source>
</evidence>
<protein>
    <submittedName>
        <fullName evidence="1">Uncharacterized protein</fullName>
    </submittedName>
</protein>
<gene>
    <name evidence="1" type="ORF">TCON_0577</name>
</gene>
<comment type="caution">
    <text evidence="1">The sequence shown here is derived from an EMBL/GenBank/DDBJ whole genome shotgun (WGS) entry which is preliminary data.</text>
</comment>
<evidence type="ECO:0000313" key="2">
    <source>
        <dbReference type="Proteomes" id="UP001516464"/>
    </source>
</evidence>
<sequence>MITNKTPKLIQYRIHITKSIQHQPCAVYKYYIYHKLHPFDLKNLESSYTSFHPNEQQILHNIRRHAAINIKKMLYKRKKQIRIEVLFDHFNEMMENYSECVKKRDFDNIFVLKEVIDEIQKEIVNNKNYI</sequence>
<proteinExistence type="predicted"/>
<dbReference type="EMBL" id="SBIQ01000022">
    <property type="protein sequence ID" value="KAF7684231.1"/>
    <property type="molecule type" value="Genomic_DNA"/>
</dbReference>
<dbReference type="Proteomes" id="UP001516464">
    <property type="component" value="Unassembled WGS sequence"/>
</dbReference>
<organism evidence="1 2">
    <name type="scientific">Astathelohania contejeani</name>
    <dbReference type="NCBI Taxonomy" id="164912"/>
    <lineage>
        <taxon>Eukaryota</taxon>
        <taxon>Fungi</taxon>
        <taxon>Fungi incertae sedis</taxon>
        <taxon>Microsporidia</taxon>
        <taxon>Astathelohaniidae</taxon>
        <taxon>Astathelohania</taxon>
    </lineage>
</organism>
<name>A0ABQ7I1G5_9MICR</name>